<protein>
    <recommendedName>
        <fullName evidence="1">AB hydrolase-1 domain-containing protein</fullName>
    </recommendedName>
</protein>
<dbReference type="Proteomes" id="UP000199300">
    <property type="component" value="Unassembled WGS sequence"/>
</dbReference>
<sequence>MIYLIMFIFLLFVILSCLSFYFFRLAILRGKTPFIVGDVNLKKDPSLKKLIEADQTWWDNQPFSCWSLTSRDGLNLHAYYLPAKNQTNKTVVLAHGYACDAQIMKEFARLYHEEFNFNILVPDARGHGRSEGMFIGFGWKERIDYLDWLAMIIKNCGAGSDILLHGVSMGAATVMMVSGEQLPEQVIAIIADCGYTSVKEQLAYQLKRLYRLPAFPLIYTTSFVSKWLAGYSFNEASPLKQVKKATIPIMFIHGDQDAFVPTEMVHRLYQACSAEKRLVIIEGAGHGLANRVNPAKYKEELLGFLMRYGI</sequence>
<dbReference type="SUPFAM" id="SSF53474">
    <property type="entry name" value="alpha/beta-Hydrolases"/>
    <property type="match status" value="1"/>
</dbReference>
<accession>A0A1H8MDF0</accession>
<dbReference type="Gene3D" id="3.40.50.1820">
    <property type="entry name" value="alpha/beta hydrolase"/>
    <property type="match status" value="1"/>
</dbReference>
<dbReference type="OrthoDB" id="9776685at2"/>
<dbReference type="InterPro" id="IPR029058">
    <property type="entry name" value="AB_hydrolase_fold"/>
</dbReference>
<dbReference type="InterPro" id="IPR000073">
    <property type="entry name" value="AB_hydrolase_1"/>
</dbReference>
<dbReference type="Pfam" id="PF12697">
    <property type="entry name" value="Abhydrolase_6"/>
    <property type="match status" value="1"/>
</dbReference>
<organism evidence="2 3">
    <name type="scientific">Amphibacillus marinus</name>
    <dbReference type="NCBI Taxonomy" id="872970"/>
    <lineage>
        <taxon>Bacteria</taxon>
        <taxon>Bacillati</taxon>
        <taxon>Bacillota</taxon>
        <taxon>Bacilli</taxon>
        <taxon>Bacillales</taxon>
        <taxon>Bacillaceae</taxon>
        <taxon>Amphibacillus</taxon>
    </lineage>
</organism>
<dbReference type="STRING" id="872970.SAMN04488134_104115"/>
<keyword evidence="3" id="KW-1185">Reference proteome</keyword>
<name>A0A1H8MDF0_9BACI</name>
<dbReference type="AlphaFoldDB" id="A0A1H8MDF0"/>
<evidence type="ECO:0000259" key="1">
    <source>
        <dbReference type="Pfam" id="PF12697"/>
    </source>
</evidence>
<dbReference type="EMBL" id="FODJ01000004">
    <property type="protein sequence ID" value="SEO15186.1"/>
    <property type="molecule type" value="Genomic_DNA"/>
</dbReference>
<dbReference type="InterPro" id="IPR052920">
    <property type="entry name" value="DNA-binding_regulatory"/>
</dbReference>
<gene>
    <name evidence="2" type="ORF">SAMN04488134_104115</name>
</gene>
<proteinExistence type="predicted"/>
<feature type="domain" description="AB hydrolase-1" evidence="1">
    <location>
        <begin position="91"/>
        <end position="288"/>
    </location>
</feature>
<reference evidence="2 3" key="1">
    <citation type="submission" date="2016-10" db="EMBL/GenBank/DDBJ databases">
        <authorList>
            <person name="de Groot N.N."/>
        </authorList>
    </citation>
    <scope>NUCLEOTIDE SEQUENCE [LARGE SCALE GENOMIC DNA]</scope>
    <source>
        <strain evidence="2 3">CGMCC 1.10434</strain>
    </source>
</reference>
<dbReference type="PANTHER" id="PTHR43358">
    <property type="entry name" value="ALPHA/BETA-HYDROLASE"/>
    <property type="match status" value="1"/>
</dbReference>
<dbReference type="RefSeq" id="WP_091496519.1">
    <property type="nucleotide sequence ID" value="NZ_FODJ01000004.1"/>
</dbReference>
<dbReference type="PANTHER" id="PTHR43358:SF4">
    <property type="entry name" value="ALPHA_BETA HYDROLASE FOLD-1 DOMAIN-CONTAINING PROTEIN"/>
    <property type="match status" value="1"/>
</dbReference>
<evidence type="ECO:0000313" key="3">
    <source>
        <dbReference type="Proteomes" id="UP000199300"/>
    </source>
</evidence>
<evidence type="ECO:0000313" key="2">
    <source>
        <dbReference type="EMBL" id="SEO15186.1"/>
    </source>
</evidence>